<reference evidence="2" key="1">
    <citation type="journal article" date="2022" name="Mol. Ecol. Resour.">
        <title>The genomes of chicory, endive, great burdock and yacon provide insights into Asteraceae palaeo-polyploidization history and plant inulin production.</title>
        <authorList>
            <person name="Fan W."/>
            <person name="Wang S."/>
            <person name="Wang H."/>
            <person name="Wang A."/>
            <person name="Jiang F."/>
            <person name="Liu H."/>
            <person name="Zhao H."/>
            <person name="Xu D."/>
            <person name="Zhang Y."/>
        </authorList>
    </citation>
    <scope>NUCLEOTIDE SEQUENCE [LARGE SCALE GENOMIC DNA]</scope>
    <source>
        <strain evidence="2">cv. Niubang</strain>
    </source>
</reference>
<dbReference type="EMBL" id="CM042048">
    <property type="protein sequence ID" value="KAI3758765.1"/>
    <property type="molecule type" value="Genomic_DNA"/>
</dbReference>
<organism evidence="1 2">
    <name type="scientific">Arctium lappa</name>
    <name type="common">Greater burdock</name>
    <name type="synonym">Lappa major</name>
    <dbReference type="NCBI Taxonomy" id="4217"/>
    <lineage>
        <taxon>Eukaryota</taxon>
        <taxon>Viridiplantae</taxon>
        <taxon>Streptophyta</taxon>
        <taxon>Embryophyta</taxon>
        <taxon>Tracheophyta</taxon>
        <taxon>Spermatophyta</taxon>
        <taxon>Magnoliopsida</taxon>
        <taxon>eudicotyledons</taxon>
        <taxon>Gunneridae</taxon>
        <taxon>Pentapetalae</taxon>
        <taxon>asterids</taxon>
        <taxon>campanulids</taxon>
        <taxon>Asterales</taxon>
        <taxon>Asteraceae</taxon>
        <taxon>Carduoideae</taxon>
        <taxon>Cardueae</taxon>
        <taxon>Arctiinae</taxon>
        <taxon>Arctium</taxon>
    </lineage>
</organism>
<evidence type="ECO:0000313" key="2">
    <source>
        <dbReference type="Proteomes" id="UP001055879"/>
    </source>
</evidence>
<keyword evidence="2" id="KW-1185">Reference proteome</keyword>
<protein>
    <submittedName>
        <fullName evidence="1">Uncharacterized protein</fullName>
    </submittedName>
</protein>
<sequence length="241" mass="28229">MAFICGSFHSQGEEDDYEVLWPFPSTSPKKTLKRRHIFGNRSSKNATNPYADRGLDKFEALLADLDHKRQKILTQKGSEDVSMVKFVYRSPNEEVKPIIIKLRHQRKHHKTSLLQTPESEQHQKEEIALFPDKNGDNEIQEGKRAKPASVDNYESKMKKIKCDEWGRMVREWWKPSCYLPLFVMLILVLLMFSGRSFAILCISLGWYLVPIINETLHIQSSRRRRSRRKSTEKVNNKQTKP</sequence>
<comment type="caution">
    <text evidence="1">The sequence shown here is derived from an EMBL/GenBank/DDBJ whole genome shotgun (WGS) entry which is preliminary data.</text>
</comment>
<accession>A0ACB9EJB6</accession>
<reference evidence="1 2" key="2">
    <citation type="journal article" date="2022" name="Mol. Ecol. Resour.">
        <title>The genomes of chicory, endive, great burdock and yacon provide insights into Asteraceae paleo-polyploidization history and plant inulin production.</title>
        <authorList>
            <person name="Fan W."/>
            <person name="Wang S."/>
            <person name="Wang H."/>
            <person name="Wang A."/>
            <person name="Jiang F."/>
            <person name="Liu H."/>
            <person name="Zhao H."/>
            <person name="Xu D."/>
            <person name="Zhang Y."/>
        </authorList>
    </citation>
    <scope>NUCLEOTIDE SEQUENCE [LARGE SCALE GENOMIC DNA]</scope>
    <source>
        <strain evidence="2">cv. Niubang</strain>
    </source>
</reference>
<name>A0ACB9EJB6_ARCLA</name>
<gene>
    <name evidence="1" type="ORF">L6452_06337</name>
</gene>
<evidence type="ECO:0000313" key="1">
    <source>
        <dbReference type="EMBL" id="KAI3758765.1"/>
    </source>
</evidence>
<dbReference type="Proteomes" id="UP001055879">
    <property type="component" value="Linkage Group LG02"/>
</dbReference>
<proteinExistence type="predicted"/>